<name>A0ABT7U1R0_9BACE</name>
<comment type="caution">
    <text evidence="2">The sequence shown here is derived from an EMBL/GenBank/DDBJ whole genome shotgun (WGS) entry which is preliminary data.</text>
</comment>
<organism evidence="2 3">
    <name type="scientific">Bacteroides eggerthii</name>
    <dbReference type="NCBI Taxonomy" id="28111"/>
    <lineage>
        <taxon>Bacteria</taxon>
        <taxon>Pseudomonadati</taxon>
        <taxon>Bacteroidota</taxon>
        <taxon>Bacteroidia</taxon>
        <taxon>Bacteroidales</taxon>
        <taxon>Bacteroidaceae</taxon>
        <taxon>Bacteroides</taxon>
    </lineage>
</organism>
<dbReference type="Proteomes" id="UP001228403">
    <property type="component" value="Unassembled WGS sequence"/>
</dbReference>
<evidence type="ECO:0000313" key="2">
    <source>
        <dbReference type="EMBL" id="MDM8144457.1"/>
    </source>
</evidence>
<feature type="signal peptide" evidence="1">
    <location>
        <begin position="1"/>
        <end position="21"/>
    </location>
</feature>
<feature type="chain" id="PRO_5046272740" description="Lipoprotein" evidence="1">
    <location>
        <begin position="22"/>
        <end position="342"/>
    </location>
</feature>
<sequence>MKRNKRNIFSGMGWSRALLWAALPLFTSCIDEDLSDCGVDFAVEYRMELSTSLRMSIDEQLTSPAEKELAAALKRNLADVLTDKARLMDLSFFEAGNGSVAKHLEMKPDANTLAMTIYLDRGDYDNIALAATGDPGKIRIVGGNNYKTLALQQDEADTIDAHSTALYRGYTRMAVSNQSGRFYVPLYMQNAVPVLVVDPANSPAQVVGAYTRGMASGMRCADSVFVVSKPAVIRTRRTEAGGLIALHSVCFPSADQAEQQMRVNDGYDEEEGSLWQMDLYTRLPDGKYVKNILYIKNSLLAGEVQIIKVKLTEGGEVTVENPEVGVSVELDWKPGHDFDVEM</sequence>
<dbReference type="EMBL" id="JAUDCF010000001">
    <property type="protein sequence ID" value="MDM8144457.1"/>
    <property type="molecule type" value="Genomic_DNA"/>
</dbReference>
<gene>
    <name evidence="2" type="ORF">QUW02_00685</name>
</gene>
<accession>A0ABT7U1R0</accession>
<proteinExistence type="predicted"/>
<evidence type="ECO:0008006" key="4">
    <source>
        <dbReference type="Google" id="ProtNLM"/>
    </source>
</evidence>
<evidence type="ECO:0000313" key="3">
    <source>
        <dbReference type="Proteomes" id="UP001228403"/>
    </source>
</evidence>
<reference evidence="3" key="1">
    <citation type="submission" date="2023-07" db="EMBL/GenBank/DDBJ databases">
        <title>Identification and characterization of horizontal gene transfer across gut microbiota members of farm animals based on homology search.</title>
        <authorList>
            <person name="Schwarzerova J."/>
            <person name="Nykrynova M."/>
            <person name="Jureckova K."/>
            <person name="Cejkova D."/>
            <person name="Rychlik I."/>
        </authorList>
    </citation>
    <scope>NUCLEOTIDE SEQUENCE [LARGE SCALE GENOMIC DNA]</scope>
    <source>
        <strain evidence="3">ET4</strain>
    </source>
</reference>
<protein>
    <recommendedName>
        <fullName evidence="4">Lipoprotein</fullName>
    </recommendedName>
</protein>
<evidence type="ECO:0000256" key="1">
    <source>
        <dbReference type="SAM" id="SignalP"/>
    </source>
</evidence>
<keyword evidence="1" id="KW-0732">Signal</keyword>
<dbReference type="PROSITE" id="PS51257">
    <property type="entry name" value="PROKAR_LIPOPROTEIN"/>
    <property type="match status" value="1"/>
</dbReference>
<keyword evidence="3" id="KW-1185">Reference proteome</keyword>